<dbReference type="AlphaFoldDB" id="A0A316DKX7"/>
<evidence type="ECO:0000313" key="2">
    <source>
        <dbReference type="Proteomes" id="UP000245430"/>
    </source>
</evidence>
<evidence type="ECO:0000313" key="1">
    <source>
        <dbReference type="EMBL" id="PWK18238.1"/>
    </source>
</evidence>
<dbReference type="Proteomes" id="UP000245430">
    <property type="component" value="Unassembled WGS sequence"/>
</dbReference>
<reference evidence="1 2" key="1">
    <citation type="submission" date="2018-05" db="EMBL/GenBank/DDBJ databases">
        <title>Genomic Encyclopedia of Archaeal and Bacterial Type Strains, Phase II (KMG-II): from individual species to whole genera.</title>
        <authorList>
            <person name="Goeker M."/>
        </authorList>
    </citation>
    <scope>NUCLEOTIDE SEQUENCE [LARGE SCALE GENOMIC DNA]</scope>
    <source>
        <strain evidence="1 2">DSM 22637</strain>
    </source>
</reference>
<dbReference type="EMBL" id="QGGP01000005">
    <property type="protein sequence ID" value="PWK18238.1"/>
    <property type="molecule type" value="Genomic_DNA"/>
</dbReference>
<sequence length="78" mass="9033">MIQAKILFIEQEIVNNSKDNWEKLEAVNSIKSLIKQIDLNAEVVPLENVKKVRNLLESLKEDSLTKQEVLIVKELVKF</sequence>
<accession>A0A316DKX7</accession>
<name>A0A316DKX7_9FLAO</name>
<protein>
    <submittedName>
        <fullName evidence="1">Uncharacterized protein</fullName>
    </submittedName>
</protein>
<comment type="caution">
    <text evidence="1">The sequence shown here is derived from an EMBL/GenBank/DDBJ whole genome shotgun (WGS) entry which is preliminary data.</text>
</comment>
<dbReference type="RefSeq" id="WP_109682647.1">
    <property type="nucleotide sequence ID" value="NZ_QGGP01000005.1"/>
</dbReference>
<dbReference type="OrthoDB" id="1451836at2"/>
<gene>
    <name evidence="1" type="ORF">LX78_02148</name>
</gene>
<organism evidence="1 2">
    <name type="scientific">Xanthomarina spongicola</name>
    <dbReference type="NCBI Taxonomy" id="570520"/>
    <lineage>
        <taxon>Bacteria</taxon>
        <taxon>Pseudomonadati</taxon>
        <taxon>Bacteroidota</taxon>
        <taxon>Flavobacteriia</taxon>
        <taxon>Flavobacteriales</taxon>
        <taxon>Flavobacteriaceae</taxon>
        <taxon>Xanthomarina</taxon>
    </lineage>
</organism>
<proteinExistence type="predicted"/>
<keyword evidence="2" id="KW-1185">Reference proteome</keyword>